<feature type="transmembrane region" description="Helical" evidence="2">
    <location>
        <begin position="111"/>
        <end position="132"/>
    </location>
</feature>
<name>A0A1H8V8R2_9HYPH</name>
<dbReference type="Pfam" id="PF14358">
    <property type="entry name" value="DUF4405"/>
    <property type="match status" value="1"/>
</dbReference>
<feature type="transmembrane region" description="Helical" evidence="2">
    <location>
        <begin position="194"/>
        <end position="215"/>
    </location>
</feature>
<dbReference type="OrthoDB" id="9779183at2"/>
<dbReference type="EMBL" id="FOCV01000040">
    <property type="protein sequence ID" value="SEP11825.1"/>
    <property type="molecule type" value="Genomic_DNA"/>
</dbReference>
<feature type="region of interest" description="Disordered" evidence="1">
    <location>
        <begin position="232"/>
        <end position="260"/>
    </location>
</feature>
<evidence type="ECO:0000256" key="1">
    <source>
        <dbReference type="SAM" id="MobiDB-lite"/>
    </source>
</evidence>
<feature type="transmembrane region" description="Helical" evidence="2">
    <location>
        <begin position="34"/>
        <end position="50"/>
    </location>
</feature>
<feature type="transmembrane region" description="Helical" evidence="2">
    <location>
        <begin position="9"/>
        <end position="28"/>
    </location>
</feature>
<reference evidence="5 7" key="3">
    <citation type="submission" date="2016-10" db="EMBL/GenBank/DDBJ databases">
        <authorList>
            <person name="Varghese N."/>
            <person name="Submissions S."/>
        </authorList>
    </citation>
    <scope>NUCLEOTIDE SEQUENCE [LARGE SCALE GENOMIC DNA]</scope>
    <source>
        <strain evidence="5 7">CGMCC 1.7071</strain>
    </source>
</reference>
<keyword evidence="2" id="KW-1133">Transmembrane helix</keyword>
<reference evidence="6" key="1">
    <citation type="submission" date="2016-10" db="EMBL/GenBank/DDBJ databases">
        <authorList>
            <person name="Wibberg D."/>
        </authorList>
    </citation>
    <scope>NUCLEOTIDE SEQUENCE [LARGE SCALE GENOMIC DNA]</scope>
</reference>
<evidence type="ECO:0000313" key="7">
    <source>
        <dbReference type="Proteomes" id="UP000198939"/>
    </source>
</evidence>
<keyword evidence="2" id="KW-0472">Membrane</keyword>
<evidence type="ECO:0000259" key="3">
    <source>
        <dbReference type="Pfam" id="PF14358"/>
    </source>
</evidence>
<dbReference type="RefSeq" id="WP_083540023.1">
    <property type="nucleotide sequence ID" value="NZ_FNXB01000051.1"/>
</dbReference>
<reference evidence="4" key="2">
    <citation type="submission" date="2016-10" db="EMBL/GenBank/DDBJ databases">
        <authorList>
            <person name="de Groot N.N."/>
        </authorList>
    </citation>
    <scope>NUCLEOTIDE SEQUENCE [LARGE SCALE GENOMIC DNA]</scope>
    <source>
        <strain evidence="4">CCBAU85039</strain>
    </source>
</reference>
<sequence length="260" mass="28926">MNGIFRVRLILDFIEVGLIVACLAYWWLDNLSHELFGTALFALVIAHNVFNRRWFGSVAKRKMDAVRVINLVTIVCLAIAMIIMLVTSLLISRDVFPYAALGGAFAVREIHMFTGYWVLLIVALHLGTRWQIVMNVCRGLVGISSQNACRTAILRLAVVVIVAWGARSSAEMAFGSKLMLSYSLDMWDFNESTLGFFVNYGAIVGMLAAATHYGLTVSQNRRFRACFRSRQASKPGSADRGEDALRSSMLARPRIEAPAR</sequence>
<gene>
    <name evidence="4" type="ORF">RTCCBAU85039_5930</name>
    <name evidence="5" type="ORF">SAMN05216228_104023</name>
</gene>
<feature type="transmembrane region" description="Helical" evidence="2">
    <location>
        <begin position="71"/>
        <end position="91"/>
    </location>
</feature>
<dbReference type="EMBL" id="FNXB01000051">
    <property type="protein sequence ID" value="SEI18555.1"/>
    <property type="molecule type" value="Genomic_DNA"/>
</dbReference>
<keyword evidence="7" id="KW-1185">Reference proteome</keyword>
<proteinExistence type="predicted"/>
<evidence type="ECO:0000313" key="6">
    <source>
        <dbReference type="Proteomes" id="UP000183063"/>
    </source>
</evidence>
<dbReference type="STRING" id="501024.RTCCBAU85039_5930"/>
<organism evidence="4 6">
    <name type="scientific">Rhizobium tibeticum</name>
    <dbReference type="NCBI Taxonomy" id="501024"/>
    <lineage>
        <taxon>Bacteria</taxon>
        <taxon>Pseudomonadati</taxon>
        <taxon>Pseudomonadota</taxon>
        <taxon>Alphaproteobacteria</taxon>
        <taxon>Hyphomicrobiales</taxon>
        <taxon>Rhizobiaceae</taxon>
        <taxon>Rhizobium/Agrobacterium group</taxon>
        <taxon>Rhizobium</taxon>
    </lineage>
</organism>
<keyword evidence="2" id="KW-0812">Transmembrane</keyword>
<dbReference type="InterPro" id="IPR025517">
    <property type="entry name" value="DUF4405"/>
</dbReference>
<dbReference type="Proteomes" id="UP000198939">
    <property type="component" value="Unassembled WGS sequence"/>
</dbReference>
<accession>A0A1H8V8R2</accession>
<dbReference type="AlphaFoldDB" id="A0A1H8V8R2"/>
<evidence type="ECO:0000313" key="4">
    <source>
        <dbReference type="EMBL" id="SEI18555.1"/>
    </source>
</evidence>
<feature type="transmembrane region" description="Helical" evidence="2">
    <location>
        <begin position="153"/>
        <end position="174"/>
    </location>
</feature>
<dbReference type="Proteomes" id="UP000183063">
    <property type="component" value="Unassembled WGS sequence"/>
</dbReference>
<evidence type="ECO:0000313" key="5">
    <source>
        <dbReference type="EMBL" id="SEP11825.1"/>
    </source>
</evidence>
<feature type="domain" description="Flavinylation-associated cytochrome" evidence="3">
    <location>
        <begin position="74"/>
        <end position="130"/>
    </location>
</feature>
<protein>
    <recommendedName>
        <fullName evidence="3">Flavinylation-associated cytochrome domain-containing protein</fullName>
    </recommendedName>
</protein>
<evidence type="ECO:0000256" key="2">
    <source>
        <dbReference type="SAM" id="Phobius"/>
    </source>
</evidence>